<protein>
    <submittedName>
        <fullName evidence="1">Uncharacterized protein</fullName>
    </submittedName>
</protein>
<organism evidence="1 2">
    <name type="scientific">Linum trigynum</name>
    <dbReference type="NCBI Taxonomy" id="586398"/>
    <lineage>
        <taxon>Eukaryota</taxon>
        <taxon>Viridiplantae</taxon>
        <taxon>Streptophyta</taxon>
        <taxon>Embryophyta</taxon>
        <taxon>Tracheophyta</taxon>
        <taxon>Spermatophyta</taxon>
        <taxon>Magnoliopsida</taxon>
        <taxon>eudicotyledons</taxon>
        <taxon>Gunneridae</taxon>
        <taxon>Pentapetalae</taxon>
        <taxon>rosids</taxon>
        <taxon>fabids</taxon>
        <taxon>Malpighiales</taxon>
        <taxon>Linaceae</taxon>
        <taxon>Linum</taxon>
    </lineage>
</organism>
<gene>
    <name evidence="1" type="ORF">LTRI10_LOCUS15296</name>
</gene>
<evidence type="ECO:0000313" key="2">
    <source>
        <dbReference type="Proteomes" id="UP001497516"/>
    </source>
</evidence>
<dbReference type="Proteomes" id="UP001497516">
    <property type="component" value="Chromosome 3"/>
</dbReference>
<reference evidence="1 2" key="1">
    <citation type="submission" date="2024-04" db="EMBL/GenBank/DDBJ databases">
        <authorList>
            <person name="Fracassetti M."/>
        </authorList>
    </citation>
    <scope>NUCLEOTIDE SEQUENCE [LARGE SCALE GENOMIC DNA]</scope>
</reference>
<dbReference type="AlphaFoldDB" id="A0AAV2DIQ1"/>
<name>A0AAV2DIQ1_9ROSI</name>
<keyword evidence="2" id="KW-1185">Reference proteome</keyword>
<proteinExistence type="predicted"/>
<dbReference type="EMBL" id="OZ034816">
    <property type="protein sequence ID" value="CAL1373365.1"/>
    <property type="molecule type" value="Genomic_DNA"/>
</dbReference>
<sequence>MAVGALMYSYAAIGDASSSWSLDEPRVGPEAVRPSAWDVERVRIDVSALFDGERRMGLALEVKLHLSRTPARGASYRRSFGGLRRGQGR</sequence>
<accession>A0AAV2DIQ1</accession>
<evidence type="ECO:0000313" key="1">
    <source>
        <dbReference type="EMBL" id="CAL1373365.1"/>
    </source>
</evidence>